<dbReference type="Gene3D" id="3.40.50.720">
    <property type="entry name" value="NAD(P)-binding Rossmann-like Domain"/>
    <property type="match status" value="1"/>
</dbReference>
<gene>
    <name evidence="3" type="ORF">A2785_03610</name>
</gene>
<sequence length="993" mass="110988">MKKHSRILLHQVVSEEGYPTAVIFSREGFVSSYLAQKLLELPLRLIVMSPIELEEIKHLQGNERFQFLRIENPEDILQGAIPNVNYIFQIVDSGEKQESEVKEKLIKLANDQEAKLIQVESLYSYRQALRLLTIAEPVDGIASSHTSALTPREDDSCRVIFLHAYGPKMQLSQDWALSRFLRAIEEEKSLPVEGDGLAPLYPIYIEDAVKALVKVMFSKSKTERMVIIAGKEEVSSLNVGYKLREILLKKTGKLFEIVFSDRGELRDSLGDRAIVKNAIQKTSDDLGWGITTNLMDGLTKTLDWAVHADRHKRQHLPEPQSPKQSKRLQGDPEPESQLVTGAVSSVPQSQEERAEPKKRHAWDMSAFKPKLIKKKNFVALFAVLLILFCAPVFFFTFTIVAGVVSLRQAMLDLQTAEIDQALVLSEKSNSLFSRAQGQVVIASNIIQARSIGGKLQIIQEYLEIGQLISQAVHQSARLAMEGKEAKQIILNQSNHDLESVVFNMNAQLHSLVVTLARVELSIAAGGRAHQALLPFGFASGLDSTISEIPKLRRLVSDLTRMFDILPHLLGKEGKNTYLVVLQNNAELRPTGGFIGSYALVTFDKFRLLDWKVEDVYAADGQLKGHVEPPAEIKEYLGEEGWYLRDSNWDPDFPSAARQIEWFFEKETGVQVDGTIAMNLFVIQDLLRVFGPIDIPDYEQAITAENLFEKAQFRSEMNFFPGSTQKKDFLGSVGKNLFFAIEQSEPQDLAKFAASLIRSLQKGQLLLAVNDAGMAQTIQNLGWDGSLKDVKCAPQNNEPCIKTYLALREANVGVNKANYYIKRALNVSQVMEDGKVTTQLTINLQNLGNDSVWPSGSYKNYLRIYTNPENRITAVSINGNELENQRLTLTVEHGKQVVGLLVDVPIQEEKEIAILMEMDMPERSKQGISSSILIQKQPGTENDSLTLELSAPKGMSIEAASLPLQNVNGTASLTQPFIEDLSLQVEFKGQKVIE</sequence>
<dbReference type="EMBL" id="MHCI01000009">
    <property type="protein sequence ID" value="OGY16826.1"/>
    <property type="molecule type" value="Genomic_DNA"/>
</dbReference>
<dbReference type="InterPro" id="IPR036291">
    <property type="entry name" value="NAD(P)-bd_dom_sf"/>
</dbReference>
<evidence type="ECO:0000256" key="1">
    <source>
        <dbReference type="SAM" id="MobiDB-lite"/>
    </source>
</evidence>
<name>A0A1G1VN47_9BACT</name>
<keyword evidence="2" id="KW-0472">Membrane</keyword>
<dbReference type="AlphaFoldDB" id="A0A1G1VN47"/>
<dbReference type="SUPFAM" id="SSF51735">
    <property type="entry name" value="NAD(P)-binding Rossmann-fold domains"/>
    <property type="match status" value="1"/>
</dbReference>
<dbReference type="InterPro" id="IPR025101">
    <property type="entry name" value="DUF4012"/>
</dbReference>
<evidence type="ECO:0000256" key="2">
    <source>
        <dbReference type="SAM" id="Phobius"/>
    </source>
</evidence>
<feature type="region of interest" description="Disordered" evidence="1">
    <location>
        <begin position="311"/>
        <end position="358"/>
    </location>
</feature>
<reference evidence="3 4" key="1">
    <citation type="journal article" date="2016" name="Nat. Commun.">
        <title>Thousands of microbial genomes shed light on interconnected biogeochemical processes in an aquifer system.</title>
        <authorList>
            <person name="Anantharaman K."/>
            <person name="Brown C.T."/>
            <person name="Hug L.A."/>
            <person name="Sharon I."/>
            <person name="Castelle C.J."/>
            <person name="Probst A.J."/>
            <person name="Thomas B.C."/>
            <person name="Singh A."/>
            <person name="Wilkins M.J."/>
            <person name="Karaoz U."/>
            <person name="Brodie E.L."/>
            <person name="Williams K.H."/>
            <person name="Hubbard S.S."/>
            <person name="Banfield J.F."/>
        </authorList>
    </citation>
    <scope>NUCLEOTIDE SEQUENCE [LARGE SCALE GENOMIC DNA]</scope>
</reference>
<keyword evidence="2" id="KW-0812">Transmembrane</keyword>
<dbReference type="Proteomes" id="UP000179069">
    <property type="component" value="Unassembled WGS sequence"/>
</dbReference>
<accession>A0A1G1VN47</accession>
<protein>
    <recommendedName>
        <fullName evidence="5">DUF4012 domain-containing protein</fullName>
    </recommendedName>
</protein>
<proteinExistence type="predicted"/>
<evidence type="ECO:0000313" key="4">
    <source>
        <dbReference type="Proteomes" id="UP000179069"/>
    </source>
</evidence>
<keyword evidence="2" id="KW-1133">Transmembrane helix</keyword>
<feature type="transmembrane region" description="Helical" evidence="2">
    <location>
        <begin position="377"/>
        <end position="404"/>
    </location>
</feature>
<organism evidence="3 4">
    <name type="scientific">Candidatus Chisholmbacteria bacterium RIFCSPHIGHO2_01_FULL_49_18</name>
    <dbReference type="NCBI Taxonomy" id="1797590"/>
    <lineage>
        <taxon>Bacteria</taxon>
        <taxon>Candidatus Chisholmiibacteriota</taxon>
    </lineage>
</organism>
<feature type="compositionally biased region" description="Polar residues" evidence="1">
    <location>
        <begin position="337"/>
        <end position="349"/>
    </location>
</feature>
<evidence type="ECO:0000313" key="3">
    <source>
        <dbReference type="EMBL" id="OGY16826.1"/>
    </source>
</evidence>
<evidence type="ECO:0008006" key="5">
    <source>
        <dbReference type="Google" id="ProtNLM"/>
    </source>
</evidence>
<comment type="caution">
    <text evidence="3">The sequence shown here is derived from an EMBL/GenBank/DDBJ whole genome shotgun (WGS) entry which is preliminary data.</text>
</comment>
<dbReference type="Pfam" id="PF13196">
    <property type="entry name" value="DUF4012"/>
    <property type="match status" value="1"/>
</dbReference>